<keyword evidence="2" id="KW-1133">Transmembrane helix</keyword>
<dbReference type="Gene3D" id="2.60.120.380">
    <property type="match status" value="1"/>
</dbReference>
<feature type="domain" description="PKD" evidence="3">
    <location>
        <begin position="69"/>
        <end position="157"/>
    </location>
</feature>
<accession>A0ABU2F707</accession>
<feature type="compositionally biased region" description="Polar residues" evidence="1">
    <location>
        <begin position="344"/>
        <end position="353"/>
    </location>
</feature>
<feature type="domain" description="PKD" evidence="3">
    <location>
        <begin position="710"/>
        <end position="798"/>
    </location>
</feature>
<protein>
    <submittedName>
        <fullName evidence="6">PKD domain-containing protein</fullName>
    </submittedName>
</protein>
<evidence type="ECO:0000313" key="6">
    <source>
        <dbReference type="EMBL" id="MDS0258047.1"/>
    </source>
</evidence>
<feature type="domain" description="PKD" evidence="3">
    <location>
        <begin position="795"/>
        <end position="883"/>
    </location>
</feature>
<dbReference type="InterPro" id="IPR022409">
    <property type="entry name" value="PKD/Chitinase_dom"/>
</dbReference>
<feature type="domain" description="PKD" evidence="3">
    <location>
        <begin position="420"/>
        <end position="508"/>
    </location>
</feature>
<feature type="region of interest" description="Disordered" evidence="1">
    <location>
        <begin position="237"/>
        <end position="359"/>
    </location>
</feature>
<dbReference type="InterPro" id="IPR002126">
    <property type="entry name" value="Cadherin-like_dom"/>
</dbReference>
<dbReference type="InterPro" id="IPR000601">
    <property type="entry name" value="PKD_dom"/>
</dbReference>
<feature type="compositionally biased region" description="Polar residues" evidence="1">
    <location>
        <begin position="45"/>
        <end position="62"/>
    </location>
</feature>
<comment type="caution">
    <text evidence="6">The sequence shown here is derived from an EMBL/GenBank/DDBJ whole genome shotgun (WGS) entry which is preliminary data.</text>
</comment>
<feature type="compositionally biased region" description="Low complexity" evidence="1">
    <location>
        <begin position="329"/>
        <end position="342"/>
    </location>
</feature>
<keyword evidence="2" id="KW-0472">Membrane</keyword>
<sequence>MTDEGPLSALNLPVLAVVGVVGIVLLVSAMFLAPGATNAGPVTPESGNDTGTPIQTAETTPQAGEDSGATTAAAINTSSATVGEAVTFDASNSTDVDGDITSYRWDFDGDGTTDATGPTNTHSYESNGTHRATLTVTDETGNTETTTVNVTVTETNDAPTAAITAAPASPTVGENVMIDALNSTDADGAIESYEWDLDGDGTTDETGTFVGHVYERAGTHELTLTVTDDDGAVNTTTMTVNVTNGDDGSSGGSSGGDDGSSGGSDDGDDGSSGGSDDGDDGSSGGSDDGDDGSSGGSDDGDDGSSGGSDDGDDGSSGGSDDGDTEQNDAPTAVATASPSATVGENITLNATESSDADGEIESYEWDVDGDGTVEATGATPNYSYESADSYNATVTVTDDDGATDNATVTVTVEGGANSAPAADATANASTVSVGETVTLNATASSDADGEIASYEWDVDGDGEVEATSATNSYSFDSADTYDVTVTVTDDDGATDNATVTVTVEAETLEPNDGPSSATEVGDEATYENLSISDATDADFFAVDVTAGGTISADVFFRHADGNLKLELWDDSRVRKLSLSFSDDESLEYTVDSGGTYYFAVSGHNGATNSYDIDITANSPPAPDATANLSTAGLGEPVTFDASGSTDPDGTIESYEWDVDGDGEVEVTDATNDYSYDRTGTYEATLTVTDDDGKTATDTVTISVEADTATPTVDASVNQTTAVAGIPVSFDGSESFDSDGSIERYEWEFGDNSTDTGETVTHTYESGGTYNATLTVVDDAGGANRTTVEITVEDPPSAQTAVYPTTMMVGEHFSLHASNSEDPDGSIESYEWDFDGDGTVDETGPITDHAYESAGSYDVTVTVTDDDGYTGTATVNVTAEAIPECEDGVDSDDDGLDDCAEIDNGTDPTEADTDRDGFPDGVEVNQTELLPDADPLQFDIYLEVDYIKEDPMSKSDWDTVEEGLTDPAFVNPDGSYGMNLHVKENDTIPLSNASGDDMRYYKNEYRDFRCAGYHYGVITTEDFYDDGGRGADGSFYVEGSDPTWTVHHELGHSLNLAVSWANDVYSGGFHHGKTYTEEEYQSNMNYDYGSWSGPLRFSDGTESDVAFDDWAFLQEHGENPGWGGGC</sequence>
<dbReference type="InterPro" id="IPR007110">
    <property type="entry name" value="Ig-like_dom"/>
</dbReference>
<reference evidence="6 7" key="1">
    <citation type="submission" date="2022-06" db="EMBL/GenBank/DDBJ databases">
        <title>Haloarcula sp. a new haloarchaeum isolate from saline soil.</title>
        <authorList>
            <person name="Strakova D."/>
            <person name="Galisteo C."/>
            <person name="Sanchez-Porro C."/>
            <person name="Ventosa A."/>
        </authorList>
    </citation>
    <scope>NUCLEOTIDE SEQUENCE [LARGE SCALE GENOMIC DNA]</scope>
    <source>
        <strain evidence="6 7">S1CR25-12</strain>
    </source>
</reference>
<evidence type="ECO:0000313" key="7">
    <source>
        <dbReference type="Proteomes" id="UP001259659"/>
    </source>
</evidence>
<evidence type="ECO:0000259" key="3">
    <source>
        <dbReference type="PROSITE" id="PS50093"/>
    </source>
</evidence>
<dbReference type="PANTHER" id="PTHR46182">
    <property type="entry name" value="FI19480P1"/>
    <property type="match status" value="1"/>
</dbReference>
<feature type="transmembrane region" description="Helical" evidence="2">
    <location>
        <begin position="12"/>
        <end position="33"/>
    </location>
</feature>
<dbReference type="Proteomes" id="UP001259659">
    <property type="component" value="Unassembled WGS sequence"/>
</dbReference>
<feature type="domain" description="Ig-like" evidence="5">
    <location>
        <begin position="420"/>
        <end position="500"/>
    </location>
</feature>
<organism evidence="6 7">
    <name type="scientific">Haloarcula saliterrae</name>
    <dbReference type="NCBI Taxonomy" id="2950534"/>
    <lineage>
        <taxon>Archaea</taxon>
        <taxon>Methanobacteriati</taxon>
        <taxon>Methanobacteriota</taxon>
        <taxon>Stenosarchaea group</taxon>
        <taxon>Halobacteria</taxon>
        <taxon>Halobacteriales</taxon>
        <taxon>Haloarculaceae</taxon>
        <taxon>Haloarcula</taxon>
    </lineage>
</organism>
<dbReference type="SUPFAM" id="SSF49299">
    <property type="entry name" value="PKD domain"/>
    <property type="match status" value="7"/>
</dbReference>
<feature type="domain" description="PKD" evidence="3">
    <location>
        <begin position="620"/>
        <end position="708"/>
    </location>
</feature>
<dbReference type="RefSeq" id="WP_310917608.1">
    <property type="nucleotide sequence ID" value="NZ_JAMQON010000001.1"/>
</dbReference>
<dbReference type="Pfam" id="PF18911">
    <property type="entry name" value="PKD_4"/>
    <property type="match status" value="7"/>
</dbReference>
<dbReference type="PROSITE" id="PS50835">
    <property type="entry name" value="IG_LIKE"/>
    <property type="match status" value="1"/>
</dbReference>
<dbReference type="PROSITE" id="PS50093">
    <property type="entry name" value="PKD"/>
    <property type="match status" value="7"/>
</dbReference>
<keyword evidence="2" id="KW-0812">Transmembrane</keyword>
<keyword evidence="7" id="KW-1185">Reference proteome</keyword>
<name>A0ABU2F707_9EURY</name>
<dbReference type="SUPFAM" id="SSF89260">
    <property type="entry name" value="Collagen-binding domain"/>
    <property type="match status" value="1"/>
</dbReference>
<dbReference type="CDD" id="cd00146">
    <property type="entry name" value="PKD"/>
    <property type="match status" value="6"/>
</dbReference>
<feature type="compositionally biased region" description="Low complexity" evidence="1">
    <location>
        <begin position="237"/>
        <end position="247"/>
    </location>
</feature>
<dbReference type="Gene3D" id="2.60.40.10">
    <property type="entry name" value="Immunoglobulins"/>
    <property type="match status" value="7"/>
</dbReference>
<feature type="compositionally biased region" description="Gly residues" evidence="1">
    <location>
        <begin position="248"/>
        <end position="319"/>
    </location>
</feature>
<evidence type="ECO:0000256" key="1">
    <source>
        <dbReference type="SAM" id="MobiDB-lite"/>
    </source>
</evidence>
<feature type="domain" description="Cadherin" evidence="4">
    <location>
        <begin position="393"/>
        <end position="516"/>
    </location>
</feature>
<evidence type="ECO:0000259" key="4">
    <source>
        <dbReference type="PROSITE" id="PS50268"/>
    </source>
</evidence>
<dbReference type="InterPro" id="IPR013783">
    <property type="entry name" value="Ig-like_fold"/>
</dbReference>
<evidence type="ECO:0000256" key="2">
    <source>
        <dbReference type="SAM" id="Phobius"/>
    </source>
</evidence>
<proteinExistence type="predicted"/>
<dbReference type="EMBL" id="JAMQON010000001">
    <property type="protein sequence ID" value="MDS0258047.1"/>
    <property type="molecule type" value="Genomic_DNA"/>
</dbReference>
<gene>
    <name evidence="6" type="ORF">NDI56_01340</name>
</gene>
<evidence type="ECO:0000259" key="5">
    <source>
        <dbReference type="PROSITE" id="PS50835"/>
    </source>
</evidence>
<dbReference type="PROSITE" id="PS50268">
    <property type="entry name" value="CADHERIN_2"/>
    <property type="match status" value="1"/>
</dbReference>
<dbReference type="PANTHER" id="PTHR46182:SF2">
    <property type="entry name" value="FI19480P1"/>
    <property type="match status" value="1"/>
</dbReference>
<dbReference type="SMART" id="SM00089">
    <property type="entry name" value="PKD"/>
    <property type="match status" value="7"/>
</dbReference>
<feature type="domain" description="PKD" evidence="3">
    <location>
        <begin position="329"/>
        <end position="417"/>
    </location>
</feature>
<dbReference type="InterPro" id="IPR029865">
    <property type="entry name" value="KIAA0319-like"/>
</dbReference>
<feature type="domain" description="PKD" evidence="3">
    <location>
        <begin position="159"/>
        <end position="243"/>
    </location>
</feature>
<dbReference type="InterPro" id="IPR035986">
    <property type="entry name" value="PKD_dom_sf"/>
</dbReference>
<feature type="region of interest" description="Disordered" evidence="1">
    <location>
        <begin position="38"/>
        <end position="67"/>
    </location>
</feature>